<feature type="region of interest" description="Disordered" evidence="1">
    <location>
        <begin position="96"/>
        <end position="121"/>
    </location>
</feature>
<reference evidence="3" key="1">
    <citation type="journal article" date="2019" name="Int. J. Syst. Evol. Microbiol.">
        <title>The Global Catalogue of Microorganisms (GCM) 10K type strain sequencing project: providing services to taxonomists for standard genome sequencing and annotation.</title>
        <authorList>
            <consortium name="The Broad Institute Genomics Platform"/>
            <consortium name="The Broad Institute Genome Sequencing Center for Infectious Disease"/>
            <person name="Wu L."/>
            <person name="Ma J."/>
        </authorList>
    </citation>
    <scope>NUCLEOTIDE SEQUENCE [LARGE SCALE GENOMIC DNA]</scope>
    <source>
        <strain evidence="3">JCM 30846</strain>
    </source>
</reference>
<keyword evidence="3" id="KW-1185">Reference proteome</keyword>
<name>A0ABP7FS63_9ACTN</name>
<feature type="compositionally biased region" description="Polar residues" evidence="1">
    <location>
        <begin position="1"/>
        <end position="10"/>
    </location>
</feature>
<evidence type="ECO:0008006" key="4">
    <source>
        <dbReference type="Google" id="ProtNLM"/>
    </source>
</evidence>
<sequence>MEMNTNQPSWSRGPESGRGRDTSGNTSADAEREGELAVARDADQEEMLPCGRSLIHLWEAWDEGALTADPHVVGCPHCTAALERLRALQDFVDEEDPDDVEVDGGNQSGGYVGGGDPAAEDETFGSRVEAVTGRVMDIVRLELRPGHTLPLGEPDEDSWIVEAALAKVLRRAADSLPGVRAGSCRIRPSSVAYAPETARGAHGVAARGSGSTAGSGADRVVDSDHVADHGAGRTTDPAPEYRPDVMVFQNRGPVDVYLEVAATLSWTMPELAHRVRERVTVAAIEAVGVHVGAIDVSVVDLLDDELMDTSAGADRGREEGFRW</sequence>
<evidence type="ECO:0000256" key="1">
    <source>
        <dbReference type="SAM" id="MobiDB-lite"/>
    </source>
</evidence>
<dbReference type="EMBL" id="BAABEP010000034">
    <property type="protein sequence ID" value="GAA3742559.1"/>
    <property type="molecule type" value="Genomic_DNA"/>
</dbReference>
<gene>
    <name evidence="2" type="ORF">GCM10023082_44300</name>
</gene>
<feature type="compositionally biased region" description="Basic and acidic residues" evidence="1">
    <location>
        <begin position="29"/>
        <end position="42"/>
    </location>
</feature>
<protein>
    <recommendedName>
        <fullName evidence="4">Asp23/Gls24 family envelope stress response protein</fullName>
    </recommendedName>
</protein>
<feature type="region of interest" description="Disordered" evidence="1">
    <location>
        <begin position="1"/>
        <end position="44"/>
    </location>
</feature>
<dbReference type="Proteomes" id="UP001499884">
    <property type="component" value="Unassembled WGS sequence"/>
</dbReference>
<evidence type="ECO:0000313" key="2">
    <source>
        <dbReference type="EMBL" id="GAA3742559.1"/>
    </source>
</evidence>
<evidence type="ECO:0000313" key="3">
    <source>
        <dbReference type="Proteomes" id="UP001499884"/>
    </source>
</evidence>
<feature type="compositionally biased region" description="Basic and acidic residues" evidence="1">
    <location>
        <begin position="219"/>
        <end position="231"/>
    </location>
</feature>
<feature type="compositionally biased region" description="Low complexity" evidence="1">
    <location>
        <begin position="205"/>
        <end position="217"/>
    </location>
</feature>
<feature type="compositionally biased region" description="Gly residues" evidence="1">
    <location>
        <begin position="106"/>
        <end position="116"/>
    </location>
</feature>
<feature type="region of interest" description="Disordered" evidence="1">
    <location>
        <begin position="203"/>
        <end position="241"/>
    </location>
</feature>
<proteinExistence type="predicted"/>
<organism evidence="2 3">
    <name type="scientific">Streptomyces tremellae</name>
    <dbReference type="NCBI Taxonomy" id="1124239"/>
    <lineage>
        <taxon>Bacteria</taxon>
        <taxon>Bacillati</taxon>
        <taxon>Actinomycetota</taxon>
        <taxon>Actinomycetes</taxon>
        <taxon>Kitasatosporales</taxon>
        <taxon>Streptomycetaceae</taxon>
        <taxon>Streptomyces</taxon>
    </lineage>
</organism>
<accession>A0ABP7FS63</accession>
<comment type="caution">
    <text evidence="2">The sequence shown here is derived from an EMBL/GenBank/DDBJ whole genome shotgun (WGS) entry which is preliminary data.</text>
</comment>